<keyword evidence="1" id="KW-0732">Signal</keyword>
<evidence type="ECO:0008006" key="4">
    <source>
        <dbReference type="Google" id="ProtNLM"/>
    </source>
</evidence>
<proteinExistence type="predicted"/>
<dbReference type="EMBL" id="JADMKS010000006">
    <property type="protein sequence ID" value="MBF6638028.1"/>
    <property type="molecule type" value="Genomic_DNA"/>
</dbReference>
<protein>
    <recommendedName>
        <fullName evidence="4">Pectate lyase superfamily protein domain-containing protein</fullName>
    </recommendedName>
</protein>
<dbReference type="AlphaFoldDB" id="A0AA40X3I5"/>
<gene>
    <name evidence="2" type="ORF">ITX54_15295</name>
</gene>
<feature type="signal peptide" evidence="1">
    <location>
        <begin position="1"/>
        <end position="27"/>
    </location>
</feature>
<name>A0AA40X3I5_9GAMM</name>
<evidence type="ECO:0000313" key="2">
    <source>
        <dbReference type="EMBL" id="MBF6638028.1"/>
    </source>
</evidence>
<accession>A0AA40X3I5</accession>
<dbReference type="Proteomes" id="UP000705283">
    <property type="component" value="Unassembled WGS sequence"/>
</dbReference>
<sequence length="581" mass="63095">MTISRRKLFSWLVPSAVAGWMGGRANAAQPTQHTQAAQAQLNTAASLKELTTQTGAGLTGYGVRQPYSKGTVGAKLYNFITIEDFADENSAAGDWSTAIRAAVEFAANAGIHDVYGTGNYEISKPVVLSGAVLGNKGLNLSLSHLVASKNWPRNTTLWDATPMIIIGDQVQVSGLNLRINMLNGGGRADGIRANGAGFALSHLHIGDARECIRVVANGEQTWPNASVQLTGDFWTDNWLAIYLSRGTKGTAPISEAWKIDVKFIAANRYGGILLRGGSQYAQIAGDHDYNGRYLSMLRVDSLEGLTRGTKVKGSRGSGEILTAFQDKHQFWVAIMEPRDVSAPEGKSSYSAGETLTSSTKSSIKRKILEVHRAADNESGTNFIDILHDFEGEPFARIQATIGYCSGIYGSLMFTSFITAQNSFSALTDNIRGLGVSSSGTILALYNRAESDTAFANITADYVNFQKKLYMGAHLYEGIGTAQVIGRSSSEFTTLFSLNEFPEDRYLQELNLYKVYIKTNVLGVAGEFLVNLTSDPSVKEPMVAQAVLWNQSAFAWRVSGYDFQVRQDSVDQLQFVANILRV</sequence>
<evidence type="ECO:0000256" key="1">
    <source>
        <dbReference type="SAM" id="SignalP"/>
    </source>
</evidence>
<evidence type="ECO:0000313" key="3">
    <source>
        <dbReference type="Proteomes" id="UP000705283"/>
    </source>
</evidence>
<comment type="caution">
    <text evidence="2">The sequence shown here is derived from an EMBL/GenBank/DDBJ whole genome shotgun (WGS) entry which is preliminary data.</text>
</comment>
<reference evidence="2" key="2">
    <citation type="submission" date="2022-09" db="EMBL/GenBank/DDBJ databases">
        <title>Rouxiella aceris sp. nov., isolated from tree sap and emended description of the genus Rhouxiella.</title>
        <authorList>
            <person name="Kim I.S."/>
        </authorList>
    </citation>
    <scope>NUCLEOTIDE SEQUENCE</scope>
    <source>
        <strain evidence="2">SAP-2</strain>
    </source>
</reference>
<reference evidence="2" key="1">
    <citation type="submission" date="2020-11" db="EMBL/GenBank/DDBJ databases">
        <authorList>
            <person name="Lee S.D."/>
        </authorList>
    </citation>
    <scope>NUCLEOTIDE SEQUENCE</scope>
    <source>
        <strain evidence="2">SAP-2</strain>
    </source>
</reference>
<organism evidence="2 3">
    <name type="scientific">Rouxiella silvae</name>
    <dbReference type="NCBI Taxonomy" id="1646373"/>
    <lineage>
        <taxon>Bacteria</taxon>
        <taxon>Pseudomonadati</taxon>
        <taxon>Pseudomonadota</taxon>
        <taxon>Gammaproteobacteria</taxon>
        <taxon>Enterobacterales</taxon>
        <taxon>Yersiniaceae</taxon>
        <taxon>Rouxiella</taxon>
    </lineage>
</organism>
<feature type="chain" id="PRO_5041426592" description="Pectate lyase superfamily protein domain-containing protein" evidence="1">
    <location>
        <begin position="28"/>
        <end position="581"/>
    </location>
</feature>